<keyword evidence="2" id="KW-1185">Reference proteome</keyword>
<dbReference type="STRING" id="319236.BST91_10640"/>
<dbReference type="PROSITE" id="PS51257">
    <property type="entry name" value="PROKAR_LIPOPROTEIN"/>
    <property type="match status" value="1"/>
</dbReference>
<dbReference type="RefSeq" id="WP_042276990.1">
    <property type="nucleotide sequence ID" value="NZ_BBML01000001.1"/>
</dbReference>
<sequence length="120" mass="13512">MNLKNFLLLFLFFIGLTSCSTDFKRVEVKTPSLEGYIEGGNGLGLYGKASLKLTGDSLVMKDWPMSRLVDNLNVIIDSSLTDQTSFNEVYTIKIANKSQLEQREFIDSLLVQLNDLNLIK</sequence>
<evidence type="ECO:0000313" key="2">
    <source>
        <dbReference type="Proteomes" id="UP000029221"/>
    </source>
</evidence>
<name>A0A090Q2W4_9FLAO</name>
<evidence type="ECO:0000313" key="1">
    <source>
        <dbReference type="EMBL" id="GAK96058.1"/>
    </source>
</evidence>
<dbReference type="AlphaFoldDB" id="A0A090Q2W4"/>
<dbReference type="Proteomes" id="UP000029221">
    <property type="component" value="Unassembled WGS sequence"/>
</dbReference>
<accession>A0A090Q2W4</accession>
<comment type="caution">
    <text evidence="1">The sequence shown here is derived from an EMBL/GenBank/DDBJ whole genome shotgun (WGS) entry which is preliminary data.</text>
</comment>
<organism evidence="1 2">
    <name type="scientific">Nonlabens tegetincola</name>
    <dbReference type="NCBI Taxonomy" id="323273"/>
    <lineage>
        <taxon>Bacteria</taxon>
        <taxon>Pseudomonadati</taxon>
        <taxon>Bacteroidota</taxon>
        <taxon>Flavobacteriia</taxon>
        <taxon>Flavobacteriales</taxon>
        <taxon>Flavobacteriaceae</taxon>
        <taxon>Nonlabens</taxon>
    </lineage>
</organism>
<dbReference type="EMBL" id="BBML01000001">
    <property type="protein sequence ID" value="GAK96058.1"/>
    <property type="molecule type" value="Genomic_DNA"/>
</dbReference>
<protein>
    <submittedName>
        <fullName evidence="1">Uncharacterized protein</fullName>
    </submittedName>
</protein>
<gene>
    <name evidence="1" type="ORF">JCM19294_2840</name>
</gene>
<reference evidence="1" key="1">
    <citation type="journal article" date="2014" name="Genome Announc.">
        <title>Draft Genome Sequences of Marine Flavobacterium Nonlabens Strains NR17, NR24, NR27, NR32, NR33, and Ara13.</title>
        <authorList>
            <person name="Nakanishi M."/>
            <person name="Meirelles P."/>
            <person name="Suzuki R."/>
            <person name="Takatani N."/>
            <person name="Mino S."/>
            <person name="Suda W."/>
            <person name="Oshima K."/>
            <person name="Hattori M."/>
            <person name="Ohkuma M."/>
            <person name="Hosokawa M."/>
            <person name="Miyashita K."/>
            <person name="Thompson F.L."/>
            <person name="Niwa A."/>
            <person name="Sawabe T."/>
            <person name="Sawabe T."/>
        </authorList>
    </citation>
    <scope>NUCLEOTIDE SEQUENCE [LARGE SCALE GENOMIC DNA]</scope>
    <source>
        <strain evidence="1">JCM 19294</strain>
    </source>
</reference>
<dbReference type="eggNOG" id="ENOG5030ZGI">
    <property type="taxonomic scope" value="Bacteria"/>
</dbReference>
<proteinExistence type="predicted"/>